<protein>
    <recommendedName>
        <fullName evidence="8">Major facilitator superfamily (MFS) profile domain-containing protein</fullName>
    </recommendedName>
</protein>
<feature type="domain" description="Major facilitator superfamily (MFS) profile" evidence="8">
    <location>
        <begin position="292"/>
        <end position="708"/>
    </location>
</feature>
<evidence type="ECO:0000256" key="5">
    <source>
        <dbReference type="ARBA" id="ARBA00023136"/>
    </source>
</evidence>
<dbReference type="InterPro" id="IPR036259">
    <property type="entry name" value="MFS_trans_sf"/>
</dbReference>
<comment type="similarity">
    <text evidence="6">Belongs to the major facilitator superfamily. Spinster (TC 2.A.1.49) family.</text>
</comment>
<dbReference type="PANTHER" id="PTHR23505">
    <property type="entry name" value="SPINSTER"/>
    <property type="match status" value="1"/>
</dbReference>
<feature type="transmembrane region" description="Helical" evidence="7">
    <location>
        <begin position="546"/>
        <end position="570"/>
    </location>
</feature>
<comment type="subcellular location">
    <subcellularLocation>
        <location evidence="1">Membrane</location>
        <topology evidence="1">Multi-pass membrane protein</topology>
    </subcellularLocation>
</comment>
<dbReference type="Gene3D" id="1.10.238.10">
    <property type="entry name" value="EF-hand"/>
    <property type="match status" value="1"/>
</dbReference>
<feature type="transmembrane region" description="Helical" evidence="7">
    <location>
        <begin position="328"/>
        <end position="348"/>
    </location>
</feature>
<keyword evidence="4 7" id="KW-1133">Transmembrane helix</keyword>
<dbReference type="SUPFAM" id="SSF103473">
    <property type="entry name" value="MFS general substrate transporter"/>
    <property type="match status" value="1"/>
</dbReference>
<dbReference type="Pfam" id="PF07690">
    <property type="entry name" value="MFS_1"/>
    <property type="match status" value="1"/>
</dbReference>
<feature type="transmembrane region" description="Helical" evidence="7">
    <location>
        <begin position="420"/>
        <end position="443"/>
    </location>
</feature>
<dbReference type="InterPro" id="IPR020846">
    <property type="entry name" value="MFS_dom"/>
</dbReference>
<dbReference type="PROSITE" id="PS50850">
    <property type="entry name" value="MFS"/>
    <property type="match status" value="1"/>
</dbReference>
<dbReference type="PANTHER" id="PTHR23505:SF52">
    <property type="entry name" value="MAJOR FACILITATOR SUPERFAMILY PROTEIN"/>
    <property type="match status" value="1"/>
</dbReference>
<feature type="non-terminal residue" evidence="9">
    <location>
        <position position="1"/>
    </location>
</feature>
<keyword evidence="3 7" id="KW-0812">Transmembrane</keyword>
<evidence type="ECO:0000256" key="2">
    <source>
        <dbReference type="ARBA" id="ARBA00022448"/>
    </source>
</evidence>
<evidence type="ECO:0000259" key="8">
    <source>
        <dbReference type="PROSITE" id="PS50850"/>
    </source>
</evidence>
<dbReference type="EMBL" id="CAXAMN010006602">
    <property type="protein sequence ID" value="CAK9018280.1"/>
    <property type="molecule type" value="Genomic_DNA"/>
</dbReference>
<evidence type="ECO:0000313" key="10">
    <source>
        <dbReference type="Proteomes" id="UP001642484"/>
    </source>
</evidence>
<dbReference type="InterPro" id="IPR011701">
    <property type="entry name" value="MFS"/>
</dbReference>
<organism evidence="9 10">
    <name type="scientific">Durusdinium trenchii</name>
    <dbReference type="NCBI Taxonomy" id="1381693"/>
    <lineage>
        <taxon>Eukaryota</taxon>
        <taxon>Sar</taxon>
        <taxon>Alveolata</taxon>
        <taxon>Dinophyceae</taxon>
        <taxon>Suessiales</taxon>
        <taxon>Symbiodiniaceae</taxon>
        <taxon>Durusdinium</taxon>
    </lineage>
</organism>
<feature type="transmembrane region" description="Helical" evidence="7">
    <location>
        <begin position="647"/>
        <end position="671"/>
    </location>
</feature>
<feature type="transmembrane region" description="Helical" evidence="7">
    <location>
        <begin position="360"/>
        <end position="380"/>
    </location>
</feature>
<feature type="transmembrane region" description="Helical" evidence="7">
    <location>
        <begin position="691"/>
        <end position="716"/>
    </location>
</feature>
<feature type="transmembrane region" description="Helical" evidence="7">
    <location>
        <begin position="455"/>
        <end position="477"/>
    </location>
</feature>
<comment type="caution">
    <text evidence="9">The sequence shown here is derived from an EMBL/GenBank/DDBJ whole genome shotgun (WGS) entry which is preliminary data.</text>
</comment>
<evidence type="ECO:0000313" key="9">
    <source>
        <dbReference type="EMBL" id="CAK9018280.1"/>
    </source>
</evidence>
<evidence type="ECO:0000256" key="4">
    <source>
        <dbReference type="ARBA" id="ARBA00022989"/>
    </source>
</evidence>
<feature type="transmembrane region" description="Helical" evidence="7">
    <location>
        <begin position="582"/>
        <end position="600"/>
    </location>
</feature>
<proteinExistence type="inferred from homology"/>
<evidence type="ECO:0000256" key="7">
    <source>
        <dbReference type="SAM" id="Phobius"/>
    </source>
</evidence>
<dbReference type="Gene3D" id="1.20.1250.20">
    <property type="entry name" value="MFS general substrate transporter like domains"/>
    <property type="match status" value="1"/>
</dbReference>
<dbReference type="InterPro" id="IPR011992">
    <property type="entry name" value="EF-hand-dom_pair"/>
</dbReference>
<evidence type="ECO:0000256" key="1">
    <source>
        <dbReference type="ARBA" id="ARBA00004141"/>
    </source>
</evidence>
<feature type="transmembrane region" description="Helical" evidence="7">
    <location>
        <begin position="498"/>
        <end position="526"/>
    </location>
</feature>
<gene>
    <name evidence="9" type="ORF">CCMP2556_LOCUS13201</name>
</gene>
<reference evidence="9 10" key="1">
    <citation type="submission" date="2024-02" db="EMBL/GenBank/DDBJ databases">
        <authorList>
            <person name="Chen Y."/>
            <person name="Shah S."/>
            <person name="Dougan E. K."/>
            <person name="Thang M."/>
            <person name="Chan C."/>
        </authorList>
    </citation>
    <scope>NUCLEOTIDE SEQUENCE [LARGE SCALE GENOMIC DNA]</scope>
</reference>
<dbReference type="Proteomes" id="UP001642484">
    <property type="component" value="Unassembled WGS sequence"/>
</dbReference>
<keyword evidence="5 7" id="KW-0472">Membrane</keyword>
<name>A0ABP0JUX9_9DINO</name>
<keyword evidence="2" id="KW-0813">Transport</keyword>
<evidence type="ECO:0000256" key="3">
    <source>
        <dbReference type="ARBA" id="ARBA00022692"/>
    </source>
</evidence>
<feature type="transmembrane region" description="Helical" evidence="7">
    <location>
        <begin position="606"/>
        <end position="626"/>
    </location>
</feature>
<evidence type="ECO:0000256" key="6">
    <source>
        <dbReference type="ARBA" id="ARBA00024338"/>
    </source>
</evidence>
<accession>A0ABP0JUX9</accession>
<dbReference type="SUPFAM" id="SSF47473">
    <property type="entry name" value="EF-hand"/>
    <property type="match status" value="1"/>
</dbReference>
<dbReference type="InterPro" id="IPR044770">
    <property type="entry name" value="MFS_spinster-like"/>
</dbReference>
<feature type="transmembrane region" description="Helical" evidence="7">
    <location>
        <begin position="386"/>
        <end position="408"/>
    </location>
</feature>
<keyword evidence="10" id="KW-1185">Reference proteome</keyword>
<sequence>DQGGTLDLDEFKEEFMGIFERYQRRRGEVDSKDLPSILNWLGFMWPKERIQQVLTQAATVKTGSRIDTHNFIVCMRKVRECELEAAEEAGVPTTELAPERVLSEFWFSVPAAEGFCDIDLEQIDKAFDKDRCDRCMKVAGKALRDDAPGAKGAMSALRELGFTANFLVMESMLNKVDVDDTGSLDKSECSTFVAVPGDKYTKRIQKPTKLEEGREKSEKSEGFVKSRGSEMCNNVQHVHVYASMLLICDVSLIAEIQCNSVAQPESQGSDVTVASVTVSDTADTGRQPPWSMLAALCLASAVEGIDSQLVPACQFALQKGGLMKLTDVAILSTVQMVLTNLAAPFWGVLADRGCLKRKHILMLGSLGEATAATLMAFVPANGFGMMIALRGMSGFFLASLRPIVNGIVADSTSDDRRGKMFSYVQSALLVGMCLTTLVAGNLANITIGEIPGWRALFVLGGVLAALIGAVIGVFMVEPPKQLDASAGKSGCNAVIEELCIMVHFLTIPTFLIMVVQGIFGTIPWTVMGNNLLFFKLSGLEDWQGSLLASEGTVVGVFGNLLGGFIADILAKRFGYHGRPLSAQISVAVGIPLIYLWFAGIPPGSDAAVFGVYFTVIACFSTLGNWAQSGTNFPILSDIVPPQNRSKVMAVECALENSIATLIGPLFVANLANAFGYEFGRNEGESRDIPSAVALGQAMAATICIPWCVTFLGYSFFHISYPADMRRLKAQLEKEKASAASGAVEVKEAEVI</sequence>